<feature type="compositionally biased region" description="Basic and acidic residues" evidence="10">
    <location>
        <begin position="774"/>
        <end position="794"/>
    </location>
</feature>
<evidence type="ECO:0000313" key="13">
    <source>
        <dbReference type="Proteomes" id="UP001309876"/>
    </source>
</evidence>
<accession>A0AAN7YDK3</accession>
<evidence type="ECO:0000256" key="9">
    <source>
        <dbReference type="PROSITE-ProRule" id="PRU10141"/>
    </source>
</evidence>
<evidence type="ECO:0000256" key="3">
    <source>
        <dbReference type="ARBA" id="ARBA00022741"/>
    </source>
</evidence>
<dbReference type="PANTHER" id="PTHR48016:SF48">
    <property type="entry name" value="SERINE_THREONINE-PROTEIN KINASE BCK1_SLK1_SSP31"/>
    <property type="match status" value="1"/>
</dbReference>
<sequence>MDNQRQQHYIPGPPPLNAQNNMSYLPPPPPRQMGVPPPPPGPHPSAYPAGTVFGIPGGWNQSYGRPNMGHTLPPPPPMNANQSQQYNMAYGNPGRAPNTLPPPPRRDDMPVLSATFIPSGDSFGPGVGIPALDDFSTFSGYDGYDPAAYADASLQGNSYTSNSAYSSKPTSAGPDASRDTRAASATSNRPKFPQLRENPDPISPGPPTANLISQASGRPRALSAMTPQNTSSELANQWPLERVLLWLAKNSFSSEWQETVRILRLEKADFLELGRSTDIRSNLNRMHQFIYPQLNKLCKQNGIDPKKERDDGKRLQRLISGILQGEPSSSAGAGHRRRESGLTSASADSNLEASPHLGSAATPSTTGPEGSPARSTFGPSFGQRMQQERSSTMPVYPKQSSNGSTPQEGRHAESFGPPPTGRADYTRTVLNGIGNRGRHSPNLSGDASSLSTRQDGSPGQSPALGHSVPTQIQSTPHLPLRDPAKIQSADTFQKATGFSRGNAPANIVTTEVPLGAGRFYEAHKSDGRPETHRAYSNEPHMKEPNKSFLSKVFRGGRKPDPNDSMFEEPSPTSPRDFLPKLPYARTQLNQSDAAAAQRPQSATVENERADLLPRKVPRRFIMVTPDYWNYRLIDVTDVESATALKHKIALELGLADMDYAQIYVTEPGKVEHDDPLTDAMLAAARSGADTSGNLKLYVRSPTLSALAPHGDGLGMFASQTQYQRESLGKPMSREQLQKAAEAYREETEKKRQAYLLSRDNKRNQTSEAGTPVFDFDHPSPRDSSLEKKSDELVPLRKPPPAPSASQMLTKVNSLRMTSQHKSRSSIDNSKRSSDSLQDEPSLWSRSRFDPSGGIGAAIASSSKIAVLPAAASGPKPPRTVTIGNVDNSMPKPRTPFRQDTVDSSPHIRAGTDSILQDGMGRRKSYGPDLEFKETNVAFDSSPNPQPSSKDDSDDDSDEGLFAIKIRPKADTPKRNDHRPALTVDTDHLAGNKRKSVAFAKTPSSNDSGSAGAVNTGDESAGTATSDGYNQRSFSGGSAGWEDRSPEEGRARPNSFYSDIWANRPVVENIVEALDQYFPGVDLDKPFMEVGGEGSPMSSDRNPLDELKARLGQNITFGTHGLNLDFEKKKDSDTLGSDESTLKANQRNKVASVASRQLTKSGGLNRMKSIREVAQKANDLNRGPSVAYKAQQAVQPQQNNAMLRRKSTKMFGANIVQIKPQRGSRLSQLEPIPQEDVPTENTPARQATFKIIRGQLIGKGTYGRVYLGMNATTGEFLAVKQVEVNQKGSQNDKERIAELVKALDIEIQTMQHLDHPNVVQYLGCDRQPLSISIYLEYISGGSVGSCLRKHGKFEESVVKSMTIQTLKGLKYLHDEGILHRDLKADNILLDLDGTCKISDFGISKKSDDIYRDDITNSMQGSVFWMAPEVVRTDAGGYSAKVDIWSLGCVVLEMFAGKRPWSREEAIGAIFKLGSLQQAPPIPEDVTATASVQGLAFMYDCFQVNPADRPTAQTLLEHSLFCIEDPYYNFFDSDLAQKLRLSNMMPVQA</sequence>
<evidence type="ECO:0000256" key="7">
    <source>
        <dbReference type="ARBA" id="ARBA00048130"/>
    </source>
</evidence>
<dbReference type="Gene3D" id="1.10.510.10">
    <property type="entry name" value="Transferase(Phosphotransferase) domain 1"/>
    <property type="match status" value="1"/>
</dbReference>
<feature type="region of interest" description="Disordered" evidence="10">
    <location>
        <begin position="161"/>
        <end position="233"/>
    </location>
</feature>
<dbReference type="EC" id="2.7.11.24" evidence="1"/>
<feature type="compositionally biased region" description="Polar residues" evidence="10">
    <location>
        <begin position="1021"/>
        <end position="1035"/>
    </location>
</feature>
<feature type="compositionally biased region" description="Polar residues" evidence="10">
    <location>
        <begin position="803"/>
        <end position="817"/>
    </location>
</feature>
<keyword evidence="13" id="KW-1185">Reference proteome</keyword>
<keyword evidence="4 12" id="KW-0418">Kinase</keyword>
<feature type="compositionally biased region" description="Polar residues" evidence="10">
    <location>
        <begin position="341"/>
        <end position="352"/>
    </location>
</feature>
<proteinExistence type="predicted"/>
<dbReference type="InterPro" id="IPR008271">
    <property type="entry name" value="Ser/Thr_kinase_AS"/>
</dbReference>
<evidence type="ECO:0000256" key="1">
    <source>
        <dbReference type="ARBA" id="ARBA00012411"/>
    </source>
</evidence>
<keyword evidence="2 12" id="KW-0808">Transferase</keyword>
<dbReference type="Proteomes" id="UP001309876">
    <property type="component" value="Unassembled WGS sequence"/>
</dbReference>
<comment type="catalytic activity">
    <reaction evidence="6">
        <text>L-threonyl-[protein] + ATP = O-phospho-L-threonyl-[protein] + ADP + H(+)</text>
        <dbReference type="Rhea" id="RHEA:46608"/>
        <dbReference type="Rhea" id="RHEA-COMP:11060"/>
        <dbReference type="Rhea" id="RHEA-COMP:11605"/>
        <dbReference type="ChEBI" id="CHEBI:15378"/>
        <dbReference type="ChEBI" id="CHEBI:30013"/>
        <dbReference type="ChEBI" id="CHEBI:30616"/>
        <dbReference type="ChEBI" id="CHEBI:61977"/>
        <dbReference type="ChEBI" id="CHEBI:456216"/>
        <dbReference type="EC" id="2.7.11.24"/>
    </reaction>
    <physiologicalReaction direction="left-to-right" evidence="6">
        <dbReference type="Rhea" id="RHEA:46609"/>
    </physiologicalReaction>
</comment>
<dbReference type="FunFam" id="1.10.510.10:FF:000182">
    <property type="entry name" value="MAP kinase kinase kinase mkh1"/>
    <property type="match status" value="1"/>
</dbReference>
<dbReference type="PROSITE" id="PS00107">
    <property type="entry name" value="PROTEIN_KINASE_ATP"/>
    <property type="match status" value="1"/>
</dbReference>
<feature type="region of interest" description="Disordered" evidence="10">
    <location>
        <begin position="322"/>
        <end position="481"/>
    </location>
</feature>
<feature type="compositionally biased region" description="Polar residues" evidence="10">
    <location>
        <begin position="361"/>
        <end position="407"/>
    </location>
</feature>
<evidence type="ECO:0000256" key="6">
    <source>
        <dbReference type="ARBA" id="ARBA00047919"/>
    </source>
</evidence>
<feature type="region of interest" description="Disordered" evidence="10">
    <location>
        <begin position="724"/>
        <end position="849"/>
    </location>
</feature>
<dbReference type="PANTHER" id="PTHR48016">
    <property type="entry name" value="MAP KINASE KINASE KINASE SSK2-RELATED-RELATED"/>
    <property type="match status" value="1"/>
</dbReference>
<feature type="compositionally biased region" description="Basic and acidic residues" evidence="10">
    <location>
        <begin position="731"/>
        <end position="751"/>
    </location>
</feature>
<gene>
    <name evidence="12" type="primary">BCK1_1</name>
    <name evidence="12" type="ORF">LTR05_007248</name>
</gene>
<dbReference type="GO" id="GO:0005524">
    <property type="term" value="F:ATP binding"/>
    <property type="evidence" value="ECO:0007669"/>
    <property type="project" value="UniProtKB-UniRule"/>
</dbReference>
<dbReference type="PROSITE" id="PS00108">
    <property type="entry name" value="PROTEIN_KINASE_ST"/>
    <property type="match status" value="1"/>
</dbReference>
<evidence type="ECO:0000259" key="11">
    <source>
        <dbReference type="PROSITE" id="PS50011"/>
    </source>
</evidence>
<dbReference type="PROSITE" id="PS50011">
    <property type="entry name" value="PROTEIN_KINASE_DOM"/>
    <property type="match status" value="1"/>
</dbReference>
<feature type="region of interest" description="Disordered" evidence="10">
    <location>
        <begin position="868"/>
        <end position="1049"/>
    </location>
</feature>
<evidence type="ECO:0000313" key="12">
    <source>
        <dbReference type="EMBL" id="KAK5082106.1"/>
    </source>
</evidence>
<name>A0AAN7YDK3_9EURO</name>
<feature type="compositionally biased region" description="Polar residues" evidence="10">
    <location>
        <begin position="441"/>
        <end position="460"/>
    </location>
</feature>
<dbReference type="InterPro" id="IPR011009">
    <property type="entry name" value="Kinase-like_dom_sf"/>
</dbReference>
<evidence type="ECO:0000256" key="8">
    <source>
        <dbReference type="ARBA" id="ARBA00068103"/>
    </source>
</evidence>
<evidence type="ECO:0000256" key="10">
    <source>
        <dbReference type="SAM" id="MobiDB-lite"/>
    </source>
</evidence>
<evidence type="ECO:0000256" key="4">
    <source>
        <dbReference type="ARBA" id="ARBA00022777"/>
    </source>
</evidence>
<feature type="domain" description="Protein kinase" evidence="11">
    <location>
        <begin position="1250"/>
        <end position="1519"/>
    </location>
</feature>
<dbReference type="SUPFAM" id="SSF56112">
    <property type="entry name" value="Protein kinase-like (PK-like)"/>
    <property type="match status" value="1"/>
</dbReference>
<protein>
    <recommendedName>
        <fullName evidence="8">Mitogen-activated protein kinase kinae kinase bck1</fullName>
        <ecNumber evidence="1">2.7.11.24</ecNumber>
    </recommendedName>
</protein>
<feature type="region of interest" description="Disordered" evidence="10">
    <location>
        <begin position="1"/>
        <end position="124"/>
    </location>
</feature>
<dbReference type="GO" id="GO:0004707">
    <property type="term" value="F:MAP kinase activity"/>
    <property type="evidence" value="ECO:0007669"/>
    <property type="project" value="UniProtKB-EC"/>
</dbReference>
<keyword evidence="3 9" id="KW-0547">Nucleotide-binding</keyword>
<dbReference type="InterPro" id="IPR050538">
    <property type="entry name" value="MAP_kinase_kinase_kinase"/>
</dbReference>
<feature type="compositionally biased region" description="Pro residues" evidence="10">
    <location>
        <begin position="25"/>
        <end position="45"/>
    </location>
</feature>
<dbReference type="SMART" id="SM00220">
    <property type="entry name" value="S_TKc"/>
    <property type="match status" value="1"/>
</dbReference>
<feature type="compositionally biased region" description="Basic and acidic residues" evidence="10">
    <location>
        <begin position="1040"/>
        <end position="1049"/>
    </location>
</feature>
<comment type="catalytic activity">
    <reaction evidence="7">
        <text>L-seryl-[protein] + ATP = O-phospho-L-seryl-[protein] + ADP + H(+)</text>
        <dbReference type="Rhea" id="RHEA:17989"/>
        <dbReference type="Rhea" id="RHEA-COMP:9863"/>
        <dbReference type="Rhea" id="RHEA-COMP:11604"/>
        <dbReference type="ChEBI" id="CHEBI:15378"/>
        <dbReference type="ChEBI" id="CHEBI:29999"/>
        <dbReference type="ChEBI" id="CHEBI:30616"/>
        <dbReference type="ChEBI" id="CHEBI:83421"/>
        <dbReference type="ChEBI" id="CHEBI:456216"/>
        <dbReference type="EC" id="2.7.11.24"/>
    </reaction>
    <physiologicalReaction direction="left-to-right" evidence="7">
        <dbReference type="Rhea" id="RHEA:17990"/>
    </physiologicalReaction>
</comment>
<feature type="region of interest" description="Disordered" evidence="10">
    <location>
        <begin position="522"/>
        <end position="577"/>
    </location>
</feature>
<keyword evidence="5 9" id="KW-0067">ATP-binding</keyword>
<feature type="compositionally biased region" description="Polar residues" evidence="10">
    <location>
        <begin position="161"/>
        <end position="170"/>
    </location>
</feature>
<dbReference type="Pfam" id="PF00069">
    <property type="entry name" value="Pkinase"/>
    <property type="match status" value="1"/>
</dbReference>
<dbReference type="InterPro" id="IPR017441">
    <property type="entry name" value="Protein_kinase_ATP_BS"/>
</dbReference>
<evidence type="ECO:0000256" key="2">
    <source>
        <dbReference type="ARBA" id="ARBA00022679"/>
    </source>
</evidence>
<feature type="compositionally biased region" description="Basic and acidic residues" evidence="10">
    <location>
        <begin position="967"/>
        <end position="989"/>
    </location>
</feature>
<comment type="caution">
    <text evidence="12">The sequence shown here is derived from an EMBL/GenBank/DDBJ whole genome shotgun (WGS) entry which is preliminary data.</text>
</comment>
<reference evidence="12 13" key="1">
    <citation type="submission" date="2023-08" db="EMBL/GenBank/DDBJ databases">
        <title>Black Yeasts Isolated from many extreme environments.</title>
        <authorList>
            <person name="Coleine C."/>
            <person name="Stajich J.E."/>
            <person name="Selbmann L."/>
        </authorList>
    </citation>
    <scope>NUCLEOTIDE SEQUENCE [LARGE SCALE GENOMIC DNA]</scope>
    <source>
        <strain evidence="12 13">CCFEE 5910</strain>
    </source>
</reference>
<feature type="compositionally biased region" description="Basic and acidic residues" evidence="10">
    <location>
        <begin position="522"/>
        <end position="545"/>
    </location>
</feature>
<evidence type="ECO:0000256" key="5">
    <source>
        <dbReference type="ARBA" id="ARBA00022840"/>
    </source>
</evidence>
<organism evidence="12 13">
    <name type="scientific">Lithohypha guttulata</name>
    <dbReference type="NCBI Taxonomy" id="1690604"/>
    <lineage>
        <taxon>Eukaryota</taxon>
        <taxon>Fungi</taxon>
        <taxon>Dikarya</taxon>
        <taxon>Ascomycota</taxon>
        <taxon>Pezizomycotina</taxon>
        <taxon>Eurotiomycetes</taxon>
        <taxon>Chaetothyriomycetidae</taxon>
        <taxon>Chaetothyriales</taxon>
        <taxon>Trichomeriaceae</taxon>
        <taxon>Lithohypha</taxon>
    </lineage>
</organism>
<dbReference type="InterPro" id="IPR000719">
    <property type="entry name" value="Prot_kinase_dom"/>
</dbReference>
<dbReference type="EMBL" id="JAVRRJ010000008">
    <property type="protein sequence ID" value="KAK5082106.1"/>
    <property type="molecule type" value="Genomic_DNA"/>
</dbReference>
<feature type="binding site" evidence="9">
    <location>
        <position position="1279"/>
    </location>
    <ligand>
        <name>ATP</name>
        <dbReference type="ChEBI" id="CHEBI:30616"/>
    </ligand>
</feature>